<sequence length="194" mass="21473">MSLPQSLLALALALCAGTIAAAPKDDLHQAYSRFLAARSFRASVTDVNKGQQLSKLQFVAPDRYHIENGQGQMEQILIGADAYTLVDGRRLKLPMPIQVERIVGQYRNRDTLDQLANGLEVTDLGSETVDGIATRVYTYRVTQPSKADVKVWIDSASGLPLQLESSGSFLRVKSTTRIRYYDYDDPGIRIEAPQ</sequence>
<feature type="signal peptide" evidence="1">
    <location>
        <begin position="1"/>
        <end position="21"/>
    </location>
</feature>
<dbReference type="EMBL" id="JANFQO010000022">
    <property type="protein sequence ID" value="MCQ4166896.1"/>
    <property type="molecule type" value="Genomic_DNA"/>
</dbReference>
<gene>
    <name evidence="2" type="ORF">NM961_19460</name>
</gene>
<proteinExistence type="predicted"/>
<comment type="caution">
    <text evidence="2">The sequence shown here is derived from an EMBL/GenBank/DDBJ whole genome shotgun (WGS) entry which is preliminary data.</text>
</comment>
<evidence type="ECO:0008006" key="4">
    <source>
        <dbReference type="Google" id="ProtNLM"/>
    </source>
</evidence>
<keyword evidence="3" id="KW-1185">Reference proteome</keyword>
<dbReference type="Gene3D" id="2.50.20.20">
    <property type="match status" value="1"/>
</dbReference>
<keyword evidence="1" id="KW-0732">Signal</keyword>
<name>A0ABT1QX87_9GAMM</name>
<dbReference type="Proteomes" id="UP001165498">
    <property type="component" value="Unassembled WGS sequence"/>
</dbReference>
<organism evidence="2 3">
    <name type="scientific">Tahibacter harae</name>
    <dbReference type="NCBI Taxonomy" id="2963937"/>
    <lineage>
        <taxon>Bacteria</taxon>
        <taxon>Pseudomonadati</taxon>
        <taxon>Pseudomonadota</taxon>
        <taxon>Gammaproteobacteria</taxon>
        <taxon>Lysobacterales</taxon>
        <taxon>Rhodanobacteraceae</taxon>
        <taxon>Tahibacter</taxon>
    </lineage>
</organism>
<dbReference type="RefSeq" id="WP_255916082.1">
    <property type="nucleotide sequence ID" value="NZ_JANFQO010000022.1"/>
</dbReference>
<evidence type="ECO:0000256" key="1">
    <source>
        <dbReference type="SAM" id="SignalP"/>
    </source>
</evidence>
<evidence type="ECO:0000313" key="2">
    <source>
        <dbReference type="EMBL" id="MCQ4166896.1"/>
    </source>
</evidence>
<feature type="chain" id="PRO_5045213090" description="Outer membrane lipoprotein-sorting protein" evidence="1">
    <location>
        <begin position="22"/>
        <end position="194"/>
    </location>
</feature>
<protein>
    <recommendedName>
        <fullName evidence="4">Outer membrane lipoprotein-sorting protein</fullName>
    </recommendedName>
</protein>
<reference evidence="2" key="1">
    <citation type="submission" date="2022-07" db="EMBL/GenBank/DDBJ databases">
        <title>Tahibacter sp., a new gammaproteobacterium isolated from the silt sample collected at pig farm.</title>
        <authorList>
            <person name="Chen H."/>
        </authorList>
    </citation>
    <scope>NUCLEOTIDE SEQUENCE</scope>
    <source>
        <strain evidence="2">P2K</strain>
    </source>
</reference>
<accession>A0ABT1QX87</accession>
<evidence type="ECO:0000313" key="3">
    <source>
        <dbReference type="Proteomes" id="UP001165498"/>
    </source>
</evidence>